<evidence type="ECO:0000256" key="1">
    <source>
        <dbReference type="ARBA" id="ARBA00008857"/>
    </source>
</evidence>
<dbReference type="Gene3D" id="3.30.160.390">
    <property type="entry name" value="Integrase, DNA-binding domain"/>
    <property type="match status" value="1"/>
</dbReference>
<organism evidence="8 9">
    <name type="scientific">Providencia huashanensis</name>
    <dbReference type="NCBI Taxonomy" id="3037798"/>
    <lineage>
        <taxon>Bacteria</taxon>
        <taxon>Pseudomonadati</taxon>
        <taxon>Pseudomonadota</taxon>
        <taxon>Gammaproteobacteria</taxon>
        <taxon>Enterobacterales</taxon>
        <taxon>Morganellaceae</taxon>
        <taxon>Providencia</taxon>
    </lineage>
</organism>
<dbReference type="CDD" id="cd00801">
    <property type="entry name" value="INT_P4_C"/>
    <property type="match status" value="1"/>
</dbReference>
<evidence type="ECO:0000256" key="5">
    <source>
        <dbReference type="PROSITE-ProRule" id="PRU01248"/>
    </source>
</evidence>
<dbReference type="AlphaFoldDB" id="A0AA42FSW4"/>
<dbReference type="GO" id="GO:0015074">
    <property type="term" value="P:DNA integration"/>
    <property type="evidence" value="ECO:0007669"/>
    <property type="project" value="UniProtKB-KW"/>
</dbReference>
<dbReference type="InterPro" id="IPR013762">
    <property type="entry name" value="Integrase-like_cat_sf"/>
</dbReference>
<evidence type="ECO:0000259" key="6">
    <source>
        <dbReference type="PROSITE" id="PS51898"/>
    </source>
</evidence>
<evidence type="ECO:0000313" key="9">
    <source>
        <dbReference type="Proteomes" id="UP001156701"/>
    </source>
</evidence>
<dbReference type="InterPro" id="IPR010998">
    <property type="entry name" value="Integrase_recombinase_N"/>
</dbReference>
<dbReference type="InterPro" id="IPR044068">
    <property type="entry name" value="CB"/>
</dbReference>
<dbReference type="InterPro" id="IPR025166">
    <property type="entry name" value="Integrase_DNA_bind_dom"/>
</dbReference>
<dbReference type="SUPFAM" id="SSF56349">
    <property type="entry name" value="DNA breaking-rejoining enzymes"/>
    <property type="match status" value="1"/>
</dbReference>
<dbReference type="InterPro" id="IPR038488">
    <property type="entry name" value="Integrase_DNA-bd_sf"/>
</dbReference>
<accession>A0AA42FSW4</accession>
<dbReference type="PROSITE" id="PS51898">
    <property type="entry name" value="TYR_RECOMBINASE"/>
    <property type="match status" value="1"/>
</dbReference>
<proteinExistence type="inferred from homology"/>
<dbReference type="InterPro" id="IPR002104">
    <property type="entry name" value="Integrase_catalytic"/>
</dbReference>
<evidence type="ECO:0000259" key="7">
    <source>
        <dbReference type="PROSITE" id="PS51900"/>
    </source>
</evidence>
<dbReference type="Gene3D" id="1.10.443.10">
    <property type="entry name" value="Intergrase catalytic core"/>
    <property type="match status" value="1"/>
</dbReference>
<evidence type="ECO:0000256" key="4">
    <source>
        <dbReference type="ARBA" id="ARBA00023172"/>
    </source>
</evidence>
<dbReference type="Pfam" id="PF13356">
    <property type="entry name" value="Arm-DNA-bind_3"/>
    <property type="match status" value="1"/>
</dbReference>
<reference evidence="8" key="1">
    <citation type="submission" date="2023-03" db="EMBL/GenBank/DDBJ databases">
        <title>a new species belonging to Providencia genus.</title>
        <authorList>
            <person name="Yang W."/>
            <person name="Hu F."/>
            <person name="Shen S."/>
            <person name="Ding L."/>
            <person name="Yin D."/>
        </authorList>
    </citation>
    <scope>NUCLEOTIDE SEQUENCE</scope>
    <source>
        <strain evidence="8">CRE-3FA-0001</strain>
    </source>
</reference>
<evidence type="ECO:0000313" key="8">
    <source>
        <dbReference type="EMBL" id="MDG4698963.1"/>
    </source>
</evidence>
<comment type="similarity">
    <text evidence="1">Belongs to the 'phage' integrase family.</text>
</comment>
<dbReference type="PROSITE" id="PS51900">
    <property type="entry name" value="CB"/>
    <property type="match status" value="1"/>
</dbReference>
<dbReference type="EMBL" id="JARRYG010000049">
    <property type="protein sequence ID" value="MDG4698963.1"/>
    <property type="molecule type" value="Genomic_DNA"/>
</dbReference>
<sequence>MALSDTKLRAIHNKPYDGKSEITDIDGLSVRVSPKGVITFQCRYRLNGKQNRIGIGRYPAISLRDARARAAEIKIAVDGGIDPSNLKVESSKKVTVYDCIQYWEDTYVNKSLRQKTQELYRSTVIKNMKKAFSGRDVSEISSREWMLLFSKEEDINPRRARQLFTQLKSAINWCIRRQFIDDCNLMKISPRDVGEKAKIGSRVLTYTELAAIWKAIERSRAATSNKLLHQMIMLWGCRISELRLSTTSEFDLNEKVWSVPEQHSKTGKVIRRPIFPSIEPLLDKALITYGEILFPGQNINKPMTIAAANRYVKRLNGSMGIDDWRAHDFRRTIATRLSEEGVAPHVIEKMLGHEMAGIMAVYNKHDWISEQKDAYEIHADKLFWHIKNSAD</sequence>
<dbReference type="InterPro" id="IPR011010">
    <property type="entry name" value="DNA_brk_join_enz"/>
</dbReference>
<dbReference type="GO" id="GO:0003677">
    <property type="term" value="F:DNA binding"/>
    <property type="evidence" value="ECO:0007669"/>
    <property type="project" value="UniProtKB-UniRule"/>
</dbReference>
<feature type="domain" description="Tyr recombinase" evidence="6">
    <location>
        <begin position="199"/>
        <end position="376"/>
    </location>
</feature>
<name>A0AA42FSW4_9GAMM</name>
<feature type="domain" description="Core-binding (CB)" evidence="7">
    <location>
        <begin position="94"/>
        <end position="175"/>
    </location>
</feature>
<protein>
    <submittedName>
        <fullName evidence="8">Site-specific integrase</fullName>
    </submittedName>
</protein>
<evidence type="ECO:0000256" key="3">
    <source>
        <dbReference type="ARBA" id="ARBA00023125"/>
    </source>
</evidence>
<evidence type="ECO:0000256" key="2">
    <source>
        <dbReference type="ARBA" id="ARBA00022908"/>
    </source>
</evidence>
<dbReference type="PANTHER" id="PTHR30629">
    <property type="entry name" value="PROPHAGE INTEGRASE"/>
    <property type="match status" value="1"/>
</dbReference>
<dbReference type="Pfam" id="PF00589">
    <property type="entry name" value="Phage_integrase"/>
    <property type="match status" value="1"/>
</dbReference>
<comment type="caution">
    <text evidence="8">The sequence shown here is derived from an EMBL/GenBank/DDBJ whole genome shotgun (WGS) entry which is preliminary data.</text>
</comment>
<dbReference type="RefSeq" id="WP_278030808.1">
    <property type="nucleotide sequence ID" value="NZ_JARRYG010000049.1"/>
</dbReference>
<keyword evidence="2" id="KW-0229">DNA integration</keyword>
<dbReference type="PANTHER" id="PTHR30629:SF2">
    <property type="entry name" value="PROPHAGE INTEGRASE INTS-RELATED"/>
    <property type="match status" value="1"/>
</dbReference>
<dbReference type="Proteomes" id="UP001156701">
    <property type="component" value="Unassembled WGS sequence"/>
</dbReference>
<keyword evidence="4" id="KW-0233">DNA recombination</keyword>
<keyword evidence="3 5" id="KW-0238">DNA-binding</keyword>
<gene>
    <name evidence="8" type="ORF">P7V44_22350</name>
</gene>
<dbReference type="GO" id="GO:0006310">
    <property type="term" value="P:DNA recombination"/>
    <property type="evidence" value="ECO:0007669"/>
    <property type="project" value="UniProtKB-KW"/>
</dbReference>
<dbReference type="Gene3D" id="1.10.150.130">
    <property type="match status" value="1"/>
</dbReference>
<dbReference type="InterPro" id="IPR050808">
    <property type="entry name" value="Phage_Integrase"/>
</dbReference>